<dbReference type="GO" id="GO:0016460">
    <property type="term" value="C:myosin II complex"/>
    <property type="evidence" value="ECO:0007669"/>
    <property type="project" value="TreeGrafter"/>
</dbReference>
<sequence>MSKTPDGGTVNPPKADSDTIRTSKIARPRIFGQQLSANEPSIKKIRLQKSNLPVPSLDTGQAQSSRPIKQTSIPLPKTIREPGPAANIEGASNLEFSINQTALNTEQDTGAENICSTPSVKITSQLSGSSNRDEIPNLEKVLATNSRLVRDLTNQKKLVAEKDVLIAELQKKLSDVNNSADSGKVGQQKSEVRLNQLMSSASNTSRCIERDADAQTSFETIQSPTRNNLRQQINELKNQNQILQRNNEELSAQLTQIKEESISPEEAKKLREVNSELQRQILSIQENDCGSEEYTEKQRCEQLQLLQTNYNNLSHEKSLQDREVDNLQSRLSKLQDEATSSSKESSNLKEQLLHYQQQLDDLRCELQSTEDCKGYLECESIDLNSRLSLLTNRFKEVEVEKEMLEEKLRSLQEEHDHVCESKSSKEKEVEELRSRLSELQNEAVCSSEKATELEAQVLEYQQQLNDLREKVRTTEELKSAIETDCSDLTSRLAEVNQLLESKDEALTKSSDRIQEVEVEKEMLEEKLRSLQEEHDHVCESKSSKEKEVEELRSRLSELQNEAVCSSEKATELEAQVLEYQQQLNDLREKVRTTEELKSAIETDCSDLTSRLAEVNQLLESKDEALTKSSDRIQEVEVEKEMLEEKLRSLQEEHDHVCESKSSKEKEVEELRSRLSELQNEAVCSSEKATELEAQVLEYQQQLNDLREKVRTTEELKSAIETDCSDLTS</sequence>
<evidence type="ECO:0000256" key="2">
    <source>
        <dbReference type="SAM" id="MobiDB-lite"/>
    </source>
</evidence>
<dbReference type="PANTHER" id="PTHR45615">
    <property type="entry name" value="MYOSIN HEAVY CHAIN, NON-MUSCLE"/>
    <property type="match status" value="1"/>
</dbReference>
<name>A0A267EYP6_9PLAT</name>
<organism evidence="3 4">
    <name type="scientific">Macrostomum lignano</name>
    <dbReference type="NCBI Taxonomy" id="282301"/>
    <lineage>
        <taxon>Eukaryota</taxon>
        <taxon>Metazoa</taxon>
        <taxon>Spiralia</taxon>
        <taxon>Lophotrochozoa</taxon>
        <taxon>Platyhelminthes</taxon>
        <taxon>Rhabditophora</taxon>
        <taxon>Macrostomorpha</taxon>
        <taxon>Macrostomida</taxon>
        <taxon>Macrostomidae</taxon>
        <taxon>Macrostomum</taxon>
    </lineage>
</organism>
<dbReference type="GO" id="GO:0051015">
    <property type="term" value="F:actin filament binding"/>
    <property type="evidence" value="ECO:0007669"/>
    <property type="project" value="TreeGrafter"/>
</dbReference>
<evidence type="ECO:0000313" key="3">
    <source>
        <dbReference type="EMBL" id="PAA65872.1"/>
    </source>
</evidence>
<feature type="compositionally biased region" description="Polar residues" evidence="2">
    <location>
        <begin position="48"/>
        <end position="73"/>
    </location>
</feature>
<gene>
    <name evidence="3" type="ORF">BOX15_Mlig030421g6</name>
</gene>
<protein>
    <submittedName>
        <fullName evidence="3">Uncharacterized protein</fullName>
    </submittedName>
</protein>
<dbReference type="GO" id="GO:0005737">
    <property type="term" value="C:cytoplasm"/>
    <property type="evidence" value="ECO:0007669"/>
    <property type="project" value="TreeGrafter"/>
</dbReference>
<dbReference type="SUPFAM" id="SSF57997">
    <property type="entry name" value="Tropomyosin"/>
    <property type="match status" value="2"/>
</dbReference>
<comment type="caution">
    <text evidence="3">The sequence shown here is derived from an EMBL/GenBank/DDBJ whole genome shotgun (WGS) entry which is preliminary data.</text>
</comment>
<dbReference type="AlphaFoldDB" id="A0A267EYP6"/>
<evidence type="ECO:0000256" key="1">
    <source>
        <dbReference type="SAM" id="Coils"/>
    </source>
</evidence>
<evidence type="ECO:0000313" key="4">
    <source>
        <dbReference type="Proteomes" id="UP000215902"/>
    </source>
</evidence>
<dbReference type="GO" id="GO:0032982">
    <property type="term" value="C:myosin filament"/>
    <property type="evidence" value="ECO:0007669"/>
    <property type="project" value="TreeGrafter"/>
</dbReference>
<proteinExistence type="predicted"/>
<dbReference type="Gene3D" id="1.10.287.1490">
    <property type="match status" value="1"/>
</dbReference>
<reference evidence="3 4" key="1">
    <citation type="submission" date="2017-06" db="EMBL/GenBank/DDBJ databases">
        <title>A platform for efficient transgenesis in Macrostomum lignano, a flatworm model organism for stem cell research.</title>
        <authorList>
            <person name="Berezikov E."/>
        </authorList>
    </citation>
    <scope>NUCLEOTIDE SEQUENCE [LARGE SCALE GENOMIC DNA]</scope>
    <source>
        <strain evidence="3">DV1</strain>
        <tissue evidence="3">Whole organism</tissue>
    </source>
</reference>
<dbReference type="PANTHER" id="PTHR45615:SF40">
    <property type="entry name" value="MYOSIN HEAVY CHAIN, NON-MUSCLE"/>
    <property type="match status" value="1"/>
</dbReference>
<dbReference type="Proteomes" id="UP000215902">
    <property type="component" value="Unassembled WGS sequence"/>
</dbReference>
<dbReference type="EMBL" id="NIVC01001609">
    <property type="protein sequence ID" value="PAA65872.1"/>
    <property type="molecule type" value="Genomic_DNA"/>
</dbReference>
<keyword evidence="4" id="KW-1185">Reference proteome</keyword>
<keyword evidence="1" id="KW-0175">Coiled coil</keyword>
<accession>A0A267EYP6</accession>
<feature type="coiled-coil region" evidence="1">
    <location>
        <begin position="226"/>
        <end position="722"/>
    </location>
</feature>
<dbReference type="STRING" id="282301.A0A267EYP6"/>
<feature type="non-terminal residue" evidence="3">
    <location>
        <position position="728"/>
    </location>
</feature>
<dbReference type="GO" id="GO:0000146">
    <property type="term" value="F:microfilament motor activity"/>
    <property type="evidence" value="ECO:0007669"/>
    <property type="project" value="TreeGrafter"/>
</dbReference>
<feature type="region of interest" description="Disordered" evidence="2">
    <location>
        <begin position="1"/>
        <end position="87"/>
    </location>
</feature>